<evidence type="ECO:0000313" key="15">
    <source>
        <dbReference type="Proteomes" id="UP001187734"/>
    </source>
</evidence>
<dbReference type="Proteomes" id="UP001187734">
    <property type="component" value="Unassembled WGS sequence"/>
</dbReference>
<comment type="catalytic activity">
    <reaction evidence="11">
        <text>L-seryl-[protein] + ATP = O-phospho-L-seryl-[protein] + ADP + H(+)</text>
        <dbReference type="Rhea" id="RHEA:17989"/>
        <dbReference type="Rhea" id="RHEA-COMP:9863"/>
        <dbReference type="Rhea" id="RHEA-COMP:11604"/>
        <dbReference type="ChEBI" id="CHEBI:15378"/>
        <dbReference type="ChEBI" id="CHEBI:29999"/>
        <dbReference type="ChEBI" id="CHEBI:30616"/>
        <dbReference type="ChEBI" id="CHEBI:83421"/>
        <dbReference type="ChEBI" id="CHEBI:456216"/>
        <dbReference type="EC" id="2.7.11.1"/>
    </reaction>
</comment>
<dbReference type="InterPro" id="IPR017441">
    <property type="entry name" value="Protein_kinase_ATP_BS"/>
</dbReference>
<dbReference type="GO" id="GO:0000045">
    <property type="term" value="P:autophagosome assembly"/>
    <property type="evidence" value="ECO:0007669"/>
    <property type="project" value="TreeGrafter"/>
</dbReference>
<dbReference type="Pfam" id="PF00069">
    <property type="entry name" value="Pkinase"/>
    <property type="match status" value="1"/>
</dbReference>
<keyword evidence="7 12" id="KW-0067">ATP-binding</keyword>
<evidence type="ECO:0000256" key="5">
    <source>
        <dbReference type="ARBA" id="ARBA00022741"/>
    </source>
</evidence>
<name>A0AAE8MJX8_9HYPO</name>
<feature type="domain" description="Protein kinase" evidence="13">
    <location>
        <begin position="27"/>
        <end position="284"/>
    </location>
</feature>
<feature type="binding site" evidence="12">
    <location>
        <position position="56"/>
    </location>
    <ligand>
        <name>ATP</name>
        <dbReference type="ChEBI" id="CHEBI:30616"/>
    </ligand>
</feature>
<dbReference type="InterPro" id="IPR045269">
    <property type="entry name" value="Atg1-like"/>
</dbReference>
<evidence type="ECO:0000259" key="13">
    <source>
        <dbReference type="PROSITE" id="PS50011"/>
    </source>
</evidence>
<comment type="caution">
    <text evidence="14">The sequence shown here is derived from an EMBL/GenBank/DDBJ whole genome shotgun (WGS) entry which is preliminary data.</text>
</comment>
<dbReference type="PROSITE" id="PS50011">
    <property type="entry name" value="PROTEIN_KINASE_DOM"/>
    <property type="match status" value="1"/>
</dbReference>
<dbReference type="GO" id="GO:0005829">
    <property type="term" value="C:cytosol"/>
    <property type="evidence" value="ECO:0007669"/>
    <property type="project" value="TreeGrafter"/>
</dbReference>
<dbReference type="AlphaFoldDB" id="A0AAE8MJX8"/>
<dbReference type="GO" id="GO:0010506">
    <property type="term" value="P:regulation of autophagy"/>
    <property type="evidence" value="ECO:0007669"/>
    <property type="project" value="InterPro"/>
</dbReference>
<evidence type="ECO:0000313" key="14">
    <source>
        <dbReference type="EMBL" id="SPJ85606.1"/>
    </source>
</evidence>
<proteinExistence type="predicted"/>
<protein>
    <recommendedName>
        <fullName evidence="2">non-specific serine/threonine protein kinase</fullName>
        <ecNumber evidence="2">2.7.11.1</ecNumber>
    </recommendedName>
    <alternativeName>
        <fullName evidence="9">Autophagy-related protein 1</fullName>
    </alternativeName>
</protein>
<dbReference type="GO" id="GO:0034045">
    <property type="term" value="C:phagophore assembly site membrane"/>
    <property type="evidence" value="ECO:0007669"/>
    <property type="project" value="UniProtKB-SubCell"/>
</dbReference>
<dbReference type="GO" id="GO:0061709">
    <property type="term" value="P:reticulophagy"/>
    <property type="evidence" value="ECO:0007669"/>
    <property type="project" value="TreeGrafter"/>
</dbReference>
<comment type="subcellular location">
    <subcellularLocation>
        <location evidence="1">Preautophagosomal structure membrane</location>
        <topology evidence="1">Peripheral membrane protein</topology>
    </subcellularLocation>
</comment>
<dbReference type="EMBL" id="ONZP01000486">
    <property type="protein sequence ID" value="SPJ85606.1"/>
    <property type="molecule type" value="Genomic_DNA"/>
</dbReference>
<dbReference type="InterPro" id="IPR000719">
    <property type="entry name" value="Prot_kinase_dom"/>
</dbReference>
<accession>A0AAE8MJX8</accession>
<dbReference type="PANTHER" id="PTHR24348">
    <property type="entry name" value="SERINE/THREONINE-PROTEIN KINASE UNC-51-RELATED"/>
    <property type="match status" value="1"/>
</dbReference>
<dbReference type="GO" id="GO:0042594">
    <property type="term" value="P:response to starvation"/>
    <property type="evidence" value="ECO:0007669"/>
    <property type="project" value="TreeGrafter"/>
</dbReference>
<dbReference type="PROSITE" id="PS00107">
    <property type="entry name" value="PROTEIN_KINASE_ATP"/>
    <property type="match status" value="1"/>
</dbReference>
<dbReference type="Gene3D" id="1.10.510.10">
    <property type="entry name" value="Transferase(Phosphotransferase) domain 1"/>
    <property type="match status" value="1"/>
</dbReference>
<evidence type="ECO:0000256" key="1">
    <source>
        <dbReference type="ARBA" id="ARBA00004623"/>
    </source>
</evidence>
<comment type="catalytic activity">
    <reaction evidence="10">
        <text>L-threonyl-[protein] + ATP = O-phospho-L-threonyl-[protein] + ADP + H(+)</text>
        <dbReference type="Rhea" id="RHEA:46608"/>
        <dbReference type="Rhea" id="RHEA-COMP:11060"/>
        <dbReference type="Rhea" id="RHEA-COMP:11605"/>
        <dbReference type="ChEBI" id="CHEBI:15378"/>
        <dbReference type="ChEBI" id="CHEBI:30013"/>
        <dbReference type="ChEBI" id="CHEBI:30616"/>
        <dbReference type="ChEBI" id="CHEBI:61977"/>
        <dbReference type="ChEBI" id="CHEBI:456216"/>
        <dbReference type="EC" id="2.7.11.1"/>
    </reaction>
</comment>
<dbReference type="InterPro" id="IPR011009">
    <property type="entry name" value="Kinase-like_dom_sf"/>
</dbReference>
<evidence type="ECO:0000256" key="11">
    <source>
        <dbReference type="ARBA" id="ARBA00048679"/>
    </source>
</evidence>
<keyword evidence="5 12" id="KW-0547">Nucleotide-binding</keyword>
<keyword evidence="15" id="KW-1185">Reference proteome</keyword>
<evidence type="ECO:0000256" key="6">
    <source>
        <dbReference type="ARBA" id="ARBA00022777"/>
    </source>
</evidence>
<keyword evidence="4" id="KW-0808">Transferase</keyword>
<keyword evidence="3" id="KW-0723">Serine/threonine-protein kinase</keyword>
<dbReference type="GO" id="GO:0004674">
    <property type="term" value="F:protein serine/threonine kinase activity"/>
    <property type="evidence" value="ECO:0007669"/>
    <property type="project" value="UniProtKB-KW"/>
</dbReference>
<evidence type="ECO:0000256" key="3">
    <source>
        <dbReference type="ARBA" id="ARBA00022527"/>
    </source>
</evidence>
<dbReference type="GO" id="GO:0015031">
    <property type="term" value="P:protein transport"/>
    <property type="evidence" value="ECO:0007669"/>
    <property type="project" value="UniProtKB-KW"/>
</dbReference>
<keyword evidence="8" id="KW-0813">Transport</keyword>
<keyword evidence="6 14" id="KW-0418">Kinase</keyword>
<evidence type="ECO:0000256" key="7">
    <source>
        <dbReference type="ARBA" id="ARBA00022840"/>
    </source>
</evidence>
<dbReference type="Gene3D" id="3.30.200.20">
    <property type="entry name" value="Phosphorylase Kinase, domain 1"/>
    <property type="match status" value="1"/>
</dbReference>
<dbReference type="GO" id="GO:0000422">
    <property type="term" value="P:autophagy of mitochondrion"/>
    <property type="evidence" value="ECO:0007669"/>
    <property type="project" value="TreeGrafter"/>
</dbReference>
<evidence type="ECO:0000256" key="9">
    <source>
        <dbReference type="ARBA" id="ARBA00030237"/>
    </source>
</evidence>
<evidence type="ECO:0000256" key="4">
    <source>
        <dbReference type="ARBA" id="ARBA00022679"/>
    </source>
</evidence>
<keyword evidence="8" id="KW-0653">Protein transport</keyword>
<dbReference type="EC" id="2.7.11.1" evidence="2"/>
<reference evidence="14" key="1">
    <citation type="submission" date="2018-03" db="EMBL/GenBank/DDBJ databases">
        <authorList>
            <person name="Guldener U."/>
        </authorList>
    </citation>
    <scope>NUCLEOTIDE SEQUENCE</scope>
</reference>
<dbReference type="CDD" id="cd00180">
    <property type="entry name" value="PKc"/>
    <property type="match status" value="1"/>
</dbReference>
<dbReference type="GO" id="GO:0034727">
    <property type="term" value="P:piecemeal microautophagy of the nucleus"/>
    <property type="evidence" value="ECO:0007669"/>
    <property type="project" value="TreeGrafter"/>
</dbReference>
<evidence type="ECO:0000256" key="10">
    <source>
        <dbReference type="ARBA" id="ARBA00047899"/>
    </source>
</evidence>
<organism evidence="14 15">
    <name type="scientific">Fusarium torulosum</name>
    <dbReference type="NCBI Taxonomy" id="33205"/>
    <lineage>
        <taxon>Eukaryota</taxon>
        <taxon>Fungi</taxon>
        <taxon>Dikarya</taxon>
        <taxon>Ascomycota</taxon>
        <taxon>Pezizomycotina</taxon>
        <taxon>Sordariomycetes</taxon>
        <taxon>Hypocreomycetidae</taxon>
        <taxon>Hypocreales</taxon>
        <taxon>Nectriaceae</taxon>
        <taxon>Fusarium</taxon>
    </lineage>
</organism>
<dbReference type="GO" id="GO:0005524">
    <property type="term" value="F:ATP binding"/>
    <property type="evidence" value="ECO:0007669"/>
    <property type="project" value="UniProtKB-UniRule"/>
</dbReference>
<gene>
    <name evidence="14" type="ORF">FTOL_11387</name>
</gene>
<evidence type="ECO:0000256" key="8">
    <source>
        <dbReference type="ARBA" id="ARBA00022927"/>
    </source>
</evidence>
<dbReference type="GO" id="GO:0005776">
    <property type="term" value="C:autophagosome"/>
    <property type="evidence" value="ECO:0007669"/>
    <property type="project" value="TreeGrafter"/>
</dbReference>
<evidence type="ECO:0000256" key="12">
    <source>
        <dbReference type="PROSITE-ProRule" id="PRU10141"/>
    </source>
</evidence>
<dbReference type="SMART" id="SM00220">
    <property type="entry name" value="S_TKc"/>
    <property type="match status" value="1"/>
</dbReference>
<dbReference type="PANTHER" id="PTHR24348:SF22">
    <property type="entry name" value="NON-SPECIFIC SERINE_THREONINE PROTEIN KINASE"/>
    <property type="match status" value="1"/>
</dbReference>
<sequence length="284" mass="32530">MANSSAWTEEDQQLSHVRDPAFPVCHYRRGRLLGQGGYARVYKVLDSWKGAVYAGKTSPDAVKHLRKEAKILRNLNHPNIVKYIEYYEEMNYPSANVLVMELCAGGSLQTMINNHTEGLTQKDTLHVLNQVSQAIEYLHGKRRFHGDLKPRNILIRKWDPVEVVVADCAEIMHEGKSDDMWAIGISLLGMMSQWPSYCQSEQRMYPRRCASHARNLDKLNPGHEIVKLLNLLLEWDHKRRIDASRLVELTAELLEARIVNPEGTPEPDKMCLGVPEGFQAVEFW</sequence>
<dbReference type="SUPFAM" id="SSF56112">
    <property type="entry name" value="Protein kinase-like (PK-like)"/>
    <property type="match status" value="1"/>
</dbReference>
<evidence type="ECO:0000256" key="2">
    <source>
        <dbReference type="ARBA" id="ARBA00012513"/>
    </source>
</evidence>